<evidence type="ECO:0000256" key="2">
    <source>
        <dbReference type="SAM" id="MobiDB-lite"/>
    </source>
</evidence>
<organism evidence="3 4">
    <name type="scientific">Kibdelosporangium philippinense</name>
    <dbReference type="NCBI Taxonomy" id="211113"/>
    <lineage>
        <taxon>Bacteria</taxon>
        <taxon>Bacillati</taxon>
        <taxon>Actinomycetota</taxon>
        <taxon>Actinomycetes</taxon>
        <taxon>Pseudonocardiales</taxon>
        <taxon>Pseudonocardiaceae</taxon>
        <taxon>Kibdelosporangium</taxon>
    </lineage>
</organism>
<proteinExistence type="predicted"/>
<dbReference type="Proteomes" id="UP001521150">
    <property type="component" value="Unassembled WGS sequence"/>
</dbReference>
<evidence type="ECO:0000313" key="3">
    <source>
        <dbReference type="EMBL" id="MCE7011838.1"/>
    </source>
</evidence>
<dbReference type="EMBL" id="JAJVCN010000005">
    <property type="protein sequence ID" value="MCE7011838.1"/>
    <property type="molecule type" value="Genomic_DNA"/>
</dbReference>
<reference evidence="3 4" key="1">
    <citation type="submission" date="2021-12" db="EMBL/GenBank/DDBJ databases">
        <title>Genome sequence of Kibdelosporangium philippinense ATCC 49844.</title>
        <authorList>
            <person name="Fedorov E.A."/>
            <person name="Omeragic M."/>
            <person name="Shalygina K.F."/>
            <person name="Maclea K.S."/>
        </authorList>
    </citation>
    <scope>NUCLEOTIDE SEQUENCE [LARGE SCALE GENOMIC DNA]</scope>
    <source>
        <strain evidence="3 4">ATCC 49844</strain>
    </source>
</reference>
<feature type="compositionally biased region" description="Pro residues" evidence="2">
    <location>
        <begin position="58"/>
        <end position="68"/>
    </location>
</feature>
<accession>A0ABS8ZYN6</accession>
<protein>
    <recommendedName>
        <fullName evidence="5">WXG100 family type VII secretion target</fullName>
    </recommendedName>
</protein>
<keyword evidence="4" id="KW-1185">Reference proteome</keyword>
<evidence type="ECO:0000313" key="4">
    <source>
        <dbReference type="Proteomes" id="UP001521150"/>
    </source>
</evidence>
<gene>
    <name evidence="3" type="ORF">LWC34_54855</name>
</gene>
<evidence type="ECO:0008006" key="5">
    <source>
        <dbReference type="Google" id="ProtNLM"/>
    </source>
</evidence>
<feature type="region of interest" description="Disordered" evidence="2">
    <location>
        <begin position="51"/>
        <end position="79"/>
    </location>
</feature>
<comment type="caution">
    <text evidence="3">The sequence shown here is derived from an EMBL/GenBank/DDBJ whole genome shotgun (WGS) entry which is preliminary data.</text>
</comment>
<sequence length="340" mass="33782">MTNGAQKTDDLAAAANNAAQRFDEYSAGLQRIQGDMARIRQAGADAGLRVDGDLILEPGPPPPAPGPSPTGDSATPEAVAAHNQATAAQNTYANLTAAYAKAQQETESVRRAQKFLDDTLNNAWNDIKSKWFLTIGDLANGAVETLRTLHSSVLLRESVRLADDAAKFMAAATSASGAAPDVVYRDVDTGRTMAQSADDLARESADAKAGAGKFALKAGGALAAAGIIYDIAVTDKPVGQAIVSGAGGFAASIAAGAATGAIVGSFVPVPGVGTAVGAVVGTAVGLFTSGAIDSLYQNGIGAVGDAVEAGGQAIANAGKAIGDAAGAVGDAIGDAWDAIF</sequence>
<keyword evidence="1" id="KW-0175">Coiled coil</keyword>
<evidence type="ECO:0000256" key="1">
    <source>
        <dbReference type="SAM" id="Coils"/>
    </source>
</evidence>
<dbReference type="RefSeq" id="WP_233734604.1">
    <property type="nucleotide sequence ID" value="NZ_JAJVCN010000005.1"/>
</dbReference>
<name>A0ABS8ZYN6_9PSEU</name>
<feature type="coiled-coil region" evidence="1">
    <location>
        <begin position="85"/>
        <end position="112"/>
    </location>
</feature>